<name>A0A9W7KZV1_9STRA</name>
<dbReference type="GO" id="GO:0003724">
    <property type="term" value="F:RNA helicase activity"/>
    <property type="evidence" value="ECO:0007669"/>
    <property type="project" value="UniProtKB-EC"/>
</dbReference>
<dbReference type="SUPFAM" id="SSF52540">
    <property type="entry name" value="P-loop containing nucleoside triphosphate hydrolases"/>
    <property type="match status" value="1"/>
</dbReference>
<evidence type="ECO:0000256" key="3">
    <source>
        <dbReference type="ARBA" id="ARBA00012552"/>
    </source>
</evidence>
<gene>
    <name evidence="11" type="ORF">TrLO_g846</name>
</gene>
<dbReference type="GO" id="GO:0016787">
    <property type="term" value="F:hydrolase activity"/>
    <property type="evidence" value="ECO:0007669"/>
    <property type="project" value="UniProtKB-KW"/>
</dbReference>
<dbReference type="OrthoDB" id="6513042at2759"/>
<evidence type="ECO:0000313" key="11">
    <source>
        <dbReference type="EMBL" id="GMI17434.1"/>
    </source>
</evidence>
<dbReference type="GO" id="GO:0005524">
    <property type="term" value="F:ATP binding"/>
    <property type="evidence" value="ECO:0007669"/>
    <property type="project" value="UniProtKB-KW"/>
</dbReference>
<dbReference type="InterPro" id="IPR049080">
    <property type="entry name" value="MOV-10-like_beta-barrel"/>
</dbReference>
<proteinExistence type="inferred from homology"/>
<dbReference type="InterPro" id="IPR047187">
    <property type="entry name" value="SF1_C_Upf1"/>
</dbReference>
<comment type="caution">
    <text evidence="11">The sequence shown here is derived from an EMBL/GenBank/DDBJ whole genome shotgun (WGS) entry which is preliminary data.</text>
</comment>
<dbReference type="Pfam" id="PF13087">
    <property type="entry name" value="AAA_12"/>
    <property type="match status" value="1"/>
</dbReference>
<evidence type="ECO:0000256" key="5">
    <source>
        <dbReference type="ARBA" id="ARBA00022741"/>
    </source>
</evidence>
<dbReference type="Pfam" id="PF21634">
    <property type="entry name" value="MOV-10_beta-barrel"/>
    <property type="match status" value="1"/>
</dbReference>
<keyword evidence="12" id="KW-1185">Reference proteome</keyword>
<comment type="catalytic activity">
    <reaction evidence="9">
        <text>ATP + H2O = ADP + phosphate + H(+)</text>
        <dbReference type="Rhea" id="RHEA:13065"/>
        <dbReference type="ChEBI" id="CHEBI:15377"/>
        <dbReference type="ChEBI" id="CHEBI:15378"/>
        <dbReference type="ChEBI" id="CHEBI:30616"/>
        <dbReference type="ChEBI" id="CHEBI:43474"/>
        <dbReference type="ChEBI" id="CHEBI:456216"/>
        <dbReference type="EC" id="3.6.4.13"/>
    </reaction>
</comment>
<dbReference type="Proteomes" id="UP001165122">
    <property type="component" value="Unassembled WGS sequence"/>
</dbReference>
<dbReference type="InterPro" id="IPR041679">
    <property type="entry name" value="DNA2/NAM7-like_C"/>
</dbReference>
<dbReference type="PANTHER" id="PTHR45418">
    <property type="entry name" value="CANCER/TESTIS ANTIGEN 55"/>
    <property type="match status" value="1"/>
</dbReference>
<comment type="similarity">
    <text evidence="2">Belongs to the DNA2/NAM7 helicase family. SDE3 subfamily.</text>
</comment>
<keyword evidence="6" id="KW-0378">Hydrolase</keyword>
<organism evidence="11 12">
    <name type="scientific">Triparma laevis f. longispina</name>
    <dbReference type="NCBI Taxonomy" id="1714387"/>
    <lineage>
        <taxon>Eukaryota</taxon>
        <taxon>Sar</taxon>
        <taxon>Stramenopiles</taxon>
        <taxon>Ochrophyta</taxon>
        <taxon>Bolidophyceae</taxon>
        <taxon>Parmales</taxon>
        <taxon>Triparmaceae</taxon>
        <taxon>Triparma</taxon>
    </lineage>
</organism>
<dbReference type="InterPro" id="IPR003593">
    <property type="entry name" value="AAA+_ATPase"/>
</dbReference>
<comment type="subcellular location">
    <subcellularLocation>
        <location evidence="1">Cytoplasm</location>
    </subcellularLocation>
</comment>
<dbReference type="GO" id="GO:0005737">
    <property type="term" value="C:cytoplasm"/>
    <property type="evidence" value="ECO:0007669"/>
    <property type="project" value="UniProtKB-SubCell"/>
</dbReference>
<evidence type="ECO:0000256" key="6">
    <source>
        <dbReference type="ARBA" id="ARBA00022801"/>
    </source>
</evidence>
<dbReference type="CDD" id="cd18808">
    <property type="entry name" value="SF1_C_Upf1"/>
    <property type="match status" value="1"/>
</dbReference>
<evidence type="ECO:0000313" key="12">
    <source>
        <dbReference type="Proteomes" id="UP001165122"/>
    </source>
</evidence>
<keyword evidence="8" id="KW-0067">ATP-binding</keyword>
<evidence type="ECO:0000256" key="1">
    <source>
        <dbReference type="ARBA" id="ARBA00004496"/>
    </source>
</evidence>
<sequence>MFARLIMKMPEEEMRRKQSSRKRLFIVEENRAGFCVDVISIFQASVYKPHETLTEEVVFENKNGTPCAFTCNEVTTKNASGIASDSVTTTIDGNGRGLVTITRTGKSTVEPFRKRPKSYFIPHEWKLDIENHEARDILESIDIAENHAGVFHRLLWTEEEQMKIDIKMYDIDMAKLIRGPNDTFKLHCPGLAEARPSVLKCDKLTLSMNGRGYEAEVSRVELEEAVLRVPRSFLNNYVNGAPIRVRFRFKRVQLITAHQGLDLLKHNCKPAFFGRVIFPKTSDFNNSSRILQTEFSNLTFVNRDLNDEQRKAVEDVVHGTCSPSPYLIYCPPGTGKTVTMVEAIYQTFKRSKTNRILICAPSNSACDIMTRYNHEQDGFVIPDVKSIKNHRIVAVTLAFAGKMYNLGLQNHFDHVFVDEAGHAIEPEAIGTISRTINKKSGSVVLAGDPKQLGPIIRSNLAKKFGLENSLLERLSERSEYMKVRERRRRRRRRTLLKKKSEKYADIKVGSVDEFQGPEKSVIVISTVSSSVEFIDFDTKYNLGFLASPKRFNVAITRARALLIVIGNPEVLATDENWRQYILHARENGGFTGPDWTPPEDIMDTGNAANDTVDYLR</sequence>
<dbReference type="Pfam" id="PF13086">
    <property type="entry name" value="AAA_11"/>
    <property type="match status" value="2"/>
</dbReference>
<accession>A0A9W7KZV1</accession>
<feature type="domain" description="AAA+ ATPase" evidence="10">
    <location>
        <begin position="322"/>
        <end position="470"/>
    </location>
</feature>
<keyword evidence="7" id="KW-0347">Helicase</keyword>
<dbReference type="InterPro" id="IPR041677">
    <property type="entry name" value="DNA2/NAM7_AAA_11"/>
</dbReference>
<protein>
    <recommendedName>
        <fullName evidence="3">RNA helicase</fullName>
        <ecNumber evidence="3">3.6.4.13</ecNumber>
    </recommendedName>
</protein>
<evidence type="ECO:0000259" key="10">
    <source>
        <dbReference type="SMART" id="SM00382"/>
    </source>
</evidence>
<keyword evidence="4" id="KW-0963">Cytoplasm</keyword>
<dbReference type="AlphaFoldDB" id="A0A9W7KZV1"/>
<evidence type="ECO:0000256" key="9">
    <source>
        <dbReference type="ARBA" id="ARBA00047984"/>
    </source>
</evidence>
<evidence type="ECO:0000256" key="8">
    <source>
        <dbReference type="ARBA" id="ARBA00022840"/>
    </source>
</evidence>
<dbReference type="SMART" id="SM00382">
    <property type="entry name" value="AAA"/>
    <property type="match status" value="1"/>
</dbReference>
<dbReference type="EMBL" id="BRXW01000291">
    <property type="protein sequence ID" value="GMI17434.1"/>
    <property type="molecule type" value="Genomic_DNA"/>
</dbReference>
<keyword evidence="5" id="KW-0547">Nucleotide-binding</keyword>
<evidence type="ECO:0000256" key="4">
    <source>
        <dbReference type="ARBA" id="ARBA00022490"/>
    </source>
</evidence>
<evidence type="ECO:0000256" key="2">
    <source>
        <dbReference type="ARBA" id="ARBA00005601"/>
    </source>
</evidence>
<dbReference type="Gene3D" id="3.40.50.300">
    <property type="entry name" value="P-loop containing nucleotide triphosphate hydrolases"/>
    <property type="match status" value="3"/>
</dbReference>
<dbReference type="PANTHER" id="PTHR45418:SF1">
    <property type="entry name" value="CANCER_TESTIS ANTIGEN 55"/>
    <property type="match status" value="1"/>
</dbReference>
<dbReference type="EC" id="3.6.4.13" evidence="3"/>
<evidence type="ECO:0000256" key="7">
    <source>
        <dbReference type="ARBA" id="ARBA00022806"/>
    </source>
</evidence>
<dbReference type="InterPro" id="IPR027417">
    <property type="entry name" value="P-loop_NTPase"/>
</dbReference>
<reference evidence="12" key="1">
    <citation type="journal article" date="2023" name="Commun. Biol.">
        <title>Genome analysis of Parmales, the sister group of diatoms, reveals the evolutionary specialization of diatoms from phago-mixotrophs to photoautotrophs.</title>
        <authorList>
            <person name="Ban H."/>
            <person name="Sato S."/>
            <person name="Yoshikawa S."/>
            <person name="Yamada K."/>
            <person name="Nakamura Y."/>
            <person name="Ichinomiya M."/>
            <person name="Sato N."/>
            <person name="Blanc-Mathieu R."/>
            <person name="Endo H."/>
            <person name="Kuwata A."/>
            <person name="Ogata H."/>
        </authorList>
    </citation>
    <scope>NUCLEOTIDE SEQUENCE [LARGE SCALE GENOMIC DNA]</scope>
    <source>
        <strain evidence="12">NIES 3700</strain>
    </source>
</reference>